<accession>A0ACC2PNM8</accession>
<evidence type="ECO:0000313" key="2">
    <source>
        <dbReference type="Proteomes" id="UP001239111"/>
    </source>
</evidence>
<keyword evidence="2" id="KW-1185">Reference proteome</keyword>
<dbReference type="Proteomes" id="UP001239111">
    <property type="component" value="Chromosome 1"/>
</dbReference>
<proteinExistence type="predicted"/>
<reference evidence="1" key="1">
    <citation type="submission" date="2023-04" db="EMBL/GenBank/DDBJ databases">
        <title>A chromosome-level genome assembly of the parasitoid wasp Eretmocerus hayati.</title>
        <authorList>
            <person name="Zhong Y."/>
            <person name="Liu S."/>
            <person name="Liu Y."/>
        </authorList>
    </citation>
    <scope>NUCLEOTIDE SEQUENCE</scope>
    <source>
        <strain evidence="1">ZJU_SS_LIU_2023</strain>
    </source>
</reference>
<organism evidence="1 2">
    <name type="scientific">Eretmocerus hayati</name>
    <dbReference type="NCBI Taxonomy" id="131215"/>
    <lineage>
        <taxon>Eukaryota</taxon>
        <taxon>Metazoa</taxon>
        <taxon>Ecdysozoa</taxon>
        <taxon>Arthropoda</taxon>
        <taxon>Hexapoda</taxon>
        <taxon>Insecta</taxon>
        <taxon>Pterygota</taxon>
        <taxon>Neoptera</taxon>
        <taxon>Endopterygota</taxon>
        <taxon>Hymenoptera</taxon>
        <taxon>Apocrita</taxon>
        <taxon>Proctotrupomorpha</taxon>
        <taxon>Chalcidoidea</taxon>
        <taxon>Aphelinidae</taxon>
        <taxon>Aphelininae</taxon>
        <taxon>Eretmocerus</taxon>
    </lineage>
</organism>
<evidence type="ECO:0000313" key="1">
    <source>
        <dbReference type="EMBL" id="KAJ8683937.1"/>
    </source>
</evidence>
<sequence>MVMMSASFISHKQMSFFMSVTFSWLVRYEVFIFAGGQFGRTRLKPGIVPSVFPWSIEQAIEPNKDSQDIDSDNVNITDLRMEVPLAFTAQKKDVYEEVIAEVIAPDVVLDSSDESSSANAAEINISNNKISVASSGESSTTKTTESNISDDKISESSCEVQQKEVYSMEDPQETGQWWNGVNVNLNLNLVI</sequence>
<protein>
    <submittedName>
        <fullName evidence="1">Uncharacterized protein</fullName>
    </submittedName>
</protein>
<gene>
    <name evidence="1" type="ORF">QAD02_019729</name>
</gene>
<name>A0ACC2PNM8_9HYME</name>
<comment type="caution">
    <text evidence="1">The sequence shown here is derived from an EMBL/GenBank/DDBJ whole genome shotgun (WGS) entry which is preliminary data.</text>
</comment>
<dbReference type="EMBL" id="CM056741">
    <property type="protein sequence ID" value="KAJ8683937.1"/>
    <property type="molecule type" value="Genomic_DNA"/>
</dbReference>